<dbReference type="Gene3D" id="3.40.50.150">
    <property type="entry name" value="Vaccinia Virus protein VP39"/>
    <property type="match status" value="1"/>
</dbReference>
<dbReference type="Pfam" id="PF08241">
    <property type="entry name" value="Methyltransf_11"/>
    <property type="match status" value="1"/>
</dbReference>
<gene>
    <name evidence="2" type="ORF">METZ01_LOCUS306325</name>
</gene>
<feature type="domain" description="Methyltransferase type 11" evidence="1">
    <location>
        <begin position="56"/>
        <end position="147"/>
    </location>
</feature>
<name>A0A382N1S1_9ZZZZ</name>
<dbReference type="EMBL" id="UINC01096520">
    <property type="protein sequence ID" value="SVC53471.1"/>
    <property type="molecule type" value="Genomic_DNA"/>
</dbReference>
<dbReference type="AlphaFoldDB" id="A0A382N1S1"/>
<dbReference type="InterPro" id="IPR013216">
    <property type="entry name" value="Methyltransf_11"/>
</dbReference>
<reference evidence="2" key="1">
    <citation type="submission" date="2018-05" db="EMBL/GenBank/DDBJ databases">
        <authorList>
            <person name="Lanie J.A."/>
            <person name="Ng W.-L."/>
            <person name="Kazmierczak K.M."/>
            <person name="Andrzejewski T.M."/>
            <person name="Davidsen T.M."/>
            <person name="Wayne K.J."/>
            <person name="Tettelin H."/>
            <person name="Glass J.I."/>
            <person name="Rusch D."/>
            <person name="Podicherti R."/>
            <person name="Tsui H.-C.T."/>
            <person name="Winkler M.E."/>
        </authorList>
    </citation>
    <scope>NUCLEOTIDE SEQUENCE</scope>
</reference>
<dbReference type="PANTHER" id="PTHR43591">
    <property type="entry name" value="METHYLTRANSFERASE"/>
    <property type="match status" value="1"/>
</dbReference>
<dbReference type="CDD" id="cd02440">
    <property type="entry name" value="AdoMet_MTases"/>
    <property type="match status" value="1"/>
</dbReference>
<evidence type="ECO:0000259" key="1">
    <source>
        <dbReference type="Pfam" id="PF08241"/>
    </source>
</evidence>
<feature type="non-terminal residue" evidence="2">
    <location>
        <position position="1"/>
    </location>
</feature>
<dbReference type="SUPFAM" id="SSF53335">
    <property type="entry name" value="S-adenosyl-L-methionine-dependent methyltransferases"/>
    <property type="match status" value="1"/>
</dbReference>
<protein>
    <recommendedName>
        <fullName evidence="1">Methyltransferase type 11 domain-containing protein</fullName>
    </recommendedName>
</protein>
<proteinExistence type="predicted"/>
<dbReference type="InterPro" id="IPR029063">
    <property type="entry name" value="SAM-dependent_MTases_sf"/>
</dbReference>
<sequence>VNKTKENVDEIVIKHFGQEWTRFDQDLSQSELKELARNYFKIFPWEILPPGSVGFDMGCGSGRWASYVSTKVKKLICIDPSEEALIVAKKNLKNKKNCTFSIGSANLNNLEDNSMDFGYSLGVLHHIPDTLSALESCSKKLKKGAPFLVYLYYKFDNRGFIFKLIWRLSNLMRIIISRLPFPIKHFITDVLAIFIYFPLARLALIIEKLGVNSHSLPLSFYRALPLYTMRTDSLDRFGTP</sequence>
<dbReference type="GO" id="GO:0008757">
    <property type="term" value="F:S-adenosylmethionine-dependent methyltransferase activity"/>
    <property type="evidence" value="ECO:0007669"/>
    <property type="project" value="InterPro"/>
</dbReference>
<evidence type="ECO:0000313" key="2">
    <source>
        <dbReference type="EMBL" id="SVC53471.1"/>
    </source>
</evidence>
<organism evidence="2">
    <name type="scientific">marine metagenome</name>
    <dbReference type="NCBI Taxonomy" id="408172"/>
    <lineage>
        <taxon>unclassified sequences</taxon>
        <taxon>metagenomes</taxon>
        <taxon>ecological metagenomes</taxon>
    </lineage>
</organism>
<feature type="non-terminal residue" evidence="2">
    <location>
        <position position="240"/>
    </location>
</feature>
<accession>A0A382N1S1</accession>